<proteinExistence type="predicted"/>
<name>A5GDY4_GEOUR</name>
<dbReference type="OrthoDB" id="1666895at2"/>
<protein>
    <recommendedName>
        <fullName evidence="3">Type II toxin-antitoxin system MqsR family toxin</fullName>
    </recommendedName>
</protein>
<evidence type="ECO:0008006" key="3">
    <source>
        <dbReference type="Google" id="ProtNLM"/>
    </source>
</evidence>
<accession>A5GDY4</accession>
<dbReference type="InterPro" id="IPR031451">
    <property type="entry name" value="MqsR_toxin"/>
</dbReference>
<dbReference type="AlphaFoldDB" id="A5GDY4"/>
<keyword evidence="2" id="KW-1185">Reference proteome</keyword>
<dbReference type="GO" id="GO:0009372">
    <property type="term" value="P:quorum sensing"/>
    <property type="evidence" value="ECO:0007669"/>
    <property type="project" value="InterPro"/>
</dbReference>
<dbReference type="GO" id="GO:0044010">
    <property type="term" value="P:single-species biofilm formation"/>
    <property type="evidence" value="ECO:0007669"/>
    <property type="project" value="InterPro"/>
</dbReference>
<dbReference type="GO" id="GO:0017148">
    <property type="term" value="P:negative regulation of translation"/>
    <property type="evidence" value="ECO:0007669"/>
    <property type="project" value="InterPro"/>
</dbReference>
<gene>
    <name evidence="1" type="ordered locus">Gura_1442</name>
</gene>
<evidence type="ECO:0000313" key="1">
    <source>
        <dbReference type="EMBL" id="ABQ25642.1"/>
    </source>
</evidence>
<dbReference type="InterPro" id="IPR038493">
    <property type="entry name" value="MqsR_sf"/>
</dbReference>
<dbReference type="EMBL" id="CP000698">
    <property type="protein sequence ID" value="ABQ25642.1"/>
    <property type="molecule type" value="Genomic_DNA"/>
</dbReference>
<dbReference type="Pfam" id="PF15723">
    <property type="entry name" value="MqsR_toxin"/>
    <property type="match status" value="1"/>
</dbReference>
<dbReference type="STRING" id="351605.Gura_1442"/>
<reference evidence="1 2" key="1">
    <citation type="submission" date="2007-05" db="EMBL/GenBank/DDBJ databases">
        <title>Complete sequence of Geobacter uraniireducens Rf4.</title>
        <authorList>
            <consortium name="US DOE Joint Genome Institute"/>
            <person name="Copeland A."/>
            <person name="Lucas S."/>
            <person name="Lapidus A."/>
            <person name="Barry K."/>
            <person name="Detter J.C."/>
            <person name="Glavina del Rio T."/>
            <person name="Hammon N."/>
            <person name="Israni S."/>
            <person name="Dalin E."/>
            <person name="Tice H."/>
            <person name="Pitluck S."/>
            <person name="Chertkov O."/>
            <person name="Brettin T."/>
            <person name="Bruce D."/>
            <person name="Han C."/>
            <person name="Schmutz J."/>
            <person name="Larimer F."/>
            <person name="Land M."/>
            <person name="Hauser L."/>
            <person name="Kyrpides N."/>
            <person name="Mikhailova N."/>
            <person name="Shelobolina E."/>
            <person name="Aklujkar M."/>
            <person name="Lovley D."/>
            <person name="Richardson P."/>
        </authorList>
    </citation>
    <scope>NUCLEOTIDE SEQUENCE [LARGE SCALE GENOMIC DNA]</scope>
    <source>
        <strain evidence="1 2">Rf4</strain>
    </source>
</reference>
<dbReference type="Gene3D" id="3.30.2310.40">
    <property type="match status" value="1"/>
</dbReference>
<dbReference type="Proteomes" id="UP000006695">
    <property type="component" value="Chromosome"/>
</dbReference>
<organism evidence="1 2">
    <name type="scientific">Geotalea uraniireducens (strain Rf4)</name>
    <name type="common">Geobacter uraniireducens</name>
    <dbReference type="NCBI Taxonomy" id="351605"/>
    <lineage>
        <taxon>Bacteria</taxon>
        <taxon>Pseudomonadati</taxon>
        <taxon>Thermodesulfobacteriota</taxon>
        <taxon>Desulfuromonadia</taxon>
        <taxon>Geobacterales</taxon>
        <taxon>Geobacteraceae</taxon>
        <taxon>Geotalea</taxon>
    </lineage>
</organism>
<sequence length="105" mass="11777">MAEKRKPTYDLDAFKATFASIEKLAVTGTALRSAAALGYGRAEIVDTIQTMQRGHFYKSMTAYADSRLWQDVYHVPSQAGVLYVKFTADAITEFLLLSFKEKDND</sequence>
<evidence type="ECO:0000313" key="2">
    <source>
        <dbReference type="Proteomes" id="UP000006695"/>
    </source>
</evidence>
<dbReference type="HOGENOM" id="CLU_161157_1_0_7"/>
<dbReference type="CDD" id="cd12869">
    <property type="entry name" value="MqsR"/>
    <property type="match status" value="1"/>
</dbReference>
<dbReference type="RefSeq" id="WP_011938358.1">
    <property type="nucleotide sequence ID" value="NC_009483.1"/>
</dbReference>
<dbReference type="KEGG" id="gur:Gura_1442"/>